<feature type="transmembrane region" description="Helical" evidence="1">
    <location>
        <begin position="87"/>
        <end position="110"/>
    </location>
</feature>
<dbReference type="EMBL" id="AP023356">
    <property type="protein sequence ID" value="BCJ41090.1"/>
    <property type="molecule type" value="Genomic_DNA"/>
</dbReference>
<keyword evidence="1" id="KW-1133">Transmembrane helix</keyword>
<reference evidence="2 3" key="1">
    <citation type="submission" date="2020-08" db="EMBL/GenBank/DDBJ databases">
        <title>Whole genome shotgun sequence of Actinoplanes ianthinogenes NBRC 13996.</title>
        <authorList>
            <person name="Komaki H."/>
            <person name="Tamura T."/>
        </authorList>
    </citation>
    <scope>NUCLEOTIDE SEQUENCE [LARGE SCALE GENOMIC DNA]</scope>
    <source>
        <strain evidence="2 3">NBRC 13996</strain>
    </source>
</reference>
<sequence>MTGAPTIRHPRLLTRAWLVLLLLSNLAIAAIGLQVLNEQRHGSGTTPDTGALEMWGVSAAIGVVTVALALVASFAGRAGRGMSDIAWGVAWLRLIALPVVAVSIAASFGLNGLSGGFVVVVAIAEAATTLVCAGAVRRQCMRLAGA</sequence>
<dbReference type="RefSeq" id="WP_189332534.1">
    <property type="nucleotide sequence ID" value="NZ_AP023356.1"/>
</dbReference>
<keyword evidence="1" id="KW-0812">Transmembrane</keyword>
<feature type="transmembrane region" description="Helical" evidence="1">
    <location>
        <begin position="12"/>
        <end position="35"/>
    </location>
</feature>
<keyword evidence="3" id="KW-1185">Reference proteome</keyword>
<organism evidence="2 3">
    <name type="scientific">Actinoplanes ianthinogenes</name>
    <dbReference type="NCBI Taxonomy" id="122358"/>
    <lineage>
        <taxon>Bacteria</taxon>
        <taxon>Bacillati</taxon>
        <taxon>Actinomycetota</taxon>
        <taxon>Actinomycetes</taxon>
        <taxon>Micromonosporales</taxon>
        <taxon>Micromonosporaceae</taxon>
        <taxon>Actinoplanes</taxon>
    </lineage>
</organism>
<gene>
    <name evidence="2" type="ORF">Aiant_17470</name>
</gene>
<protein>
    <recommendedName>
        <fullName evidence="4">Integral membrane protein</fullName>
    </recommendedName>
</protein>
<evidence type="ECO:0000313" key="2">
    <source>
        <dbReference type="EMBL" id="BCJ41090.1"/>
    </source>
</evidence>
<keyword evidence="1" id="KW-0472">Membrane</keyword>
<name>A0ABM7LPF2_9ACTN</name>
<feature type="transmembrane region" description="Helical" evidence="1">
    <location>
        <begin position="116"/>
        <end position="136"/>
    </location>
</feature>
<feature type="transmembrane region" description="Helical" evidence="1">
    <location>
        <begin position="55"/>
        <end position="75"/>
    </location>
</feature>
<evidence type="ECO:0000256" key="1">
    <source>
        <dbReference type="SAM" id="Phobius"/>
    </source>
</evidence>
<dbReference type="Proteomes" id="UP000676967">
    <property type="component" value="Chromosome"/>
</dbReference>
<proteinExistence type="predicted"/>
<evidence type="ECO:0008006" key="4">
    <source>
        <dbReference type="Google" id="ProtNLM"/>
    </source>
</evidence>
<evidence type="ECO:0000313" key="3">
    <source>
        <dbReference type="Proteomes" id="UP000676967"/>
    </source>
</evidence>
<accession>A0ABM7LPF2</accession>